<keyword evidence="1" id="KW-0472">Membrane</keyword>
<dbReference type="Pfam" id="PF02517">
    <property type="entry name" value="Rce1-like"/>
    <property type="match status" value="1"/>
</dbReference>
<dbReference type="GO" id="GO:0004175">
    <property type="term" value="F:endopeptidase activity"/>
    <property type="evidence" value="ECO:0007669"/>
    <property type="project" value="UniProtKB-ARBA"/>
</dbReference>
<sequence length="245" mass="28103">MTSTYWKVIIAYIIMQFSALVGIPLLVELGIGNELDYDARMTLLFSYWTTISFTLGLLIILWLLRKDFQEKDLRGPQSSIFQTIIWSILGFWVALFGQGIAAMVQQQLFGIEPGSENTQQIMEFISSSAAIIFAVAIAGPILEEIIFRKIIFGVLYKKYNFAVGLIVSSLLFAVVHQEFEHLLIYFVMGAIFAFLYVKTNRIIVPIIAHVSMNSFVVLVQQIFREDIERQLEKLEQMQSFIYLFL</sequence>
<accession>A0A223KXH2</accession>
<name>A0A223KXH2_9BACI</name>
<keyword evidence="3" id="KW-0378">Hydrolase</keyword>
<dbReference type="PANTHER" id="PTHR36435">
    <property type="entry name" value="SLR1288 PROTEIN"/>
    <property type="match status" value="1"/>
</dbReference>
<feature type="transmembrane region" description="Helical" evidence="1">
    <location>
        <begin position="9"/>
        <end position="27"/>
    </location>
</feature>
<dbReference type="PANTHER" id="PTHR36435:SF6">
    <property type="entry name" value="ABORTIVE INFECTION PROTEIN"/>
    <property type="match status" value="1"/>
</dbReference>
<keyword evidence="4" id="KW-1185">Reference proteome</keyword>
<evidence type="ECO:0000256" key="1">
    <source>
        <dbReference type="SAM" id="Phobius"/>
    </source>
</evidence>
<evidence type="ECO:0000313" key="3">
    <source>
        <dbReference type="EMBL" id="AST94152.1"/>
    </source>
</evidence>
<dbReference type="KEGG" id="bcoh:BC6307_24380"/>
<dbReference type="GO" id="GO:0080120">
    <property type="term" value="P:CAAX-box protein maturation"/>
    <property type="evidence" value="ECO:0007669"/>
    <property type="project" value="UniProtKB-ARBA"/>
</dbReference>
<feature type="transmembrane region" description="Helical" evidence="1">
    <location>
        <begin position="159"/>
        <end position="176"/>
    </location>
</feature>
<dbReference type="AlphaFoldDB" id="A0A223KXH2"/>
<dbReference type="Proteomes" id="UP000215224">
    <property type="component" value="Chromosome"/>
</dbReference>
<feature type="domain" description="CAAX prenyl protease 2/Lysostaphin resistance protein A-like" evidence="2">
    <location>
        <begin position="128"/>
        <end position="214"/>
    </location>
</feature>
<dbReference type="EMBL" id="CP018866">
    <property type="protein sequence ID" value="AST94152.1"/>
    <property type="molecule type" value="Genomic_DNA"/>
</dbReference>
<dbReference type="STRING" id="1314751.GCA_001591425_02138"/>
<feature type="transmembrane region" description="Helical" evidence="1">
    <location>
        <begin position="84"/>
        <end position="104"/>
    </location>
</feature>
<dbReference type="InterPro" id="IPR003675">
    <property type="entry name" value="Rce1/LyrA-like_dom"/>
</dbReference>
<evidence type="ECO:0000313" key="4">
    <source>
        <dbReference type="Proteomes" id="UP000215224"/>
    </source>
</evidence>
<feature type="transmembrane region" description="Helical" evidence="1">
    <location>
        <begin position="182"/>
        <end position="197"/>
    </location>
</feature>
<protein>
    <submittedName>
        <fullName evidence="3">CAAX protease family protein</fullName>
    </submittedName>
</protein>
<organism evidence="3 4">
    <name type="scientific">Sutcliffiella cohnii</name>
    <dbReference type="NCBI Taxonomy" id="33932"/>
    <lineage>
        <taxon>Bacteria</taxon>
        <taxon>Bacillati</taxon>
        <taxon>Bacillota</taxon>
        <taxon>Bacilli</taxon>
        <taxon>Bacillales</taxon>
        <taxon>Bacillaceae</taxon>
        <taxon>Sutcliffiella</taxon>
    </lineage>
</organism>
<feature type="transmembrane region" description="Helical" evidence="1">
    <location>
        <begin position="47"/>
        <end position="64"/>
    </location>
</feature>
<feature type="transmembrane region" description="Helical" evidence="1">
    <location>
        <begin position="124"/>
        <end position="147"/>
    </location>
</feature>
<keyword evidence="3" id="KW-0645">Protease</keyword>
<gene>
    <name evidence="3" type="ORF">BC6307_24380</name>
</gene>
<reference evidence="3 4" key="1">
    <citation type="submission" date="2016-12" db="EMBL/GenBank/DDBJ databases">
        <title>The whole genome sequencing and assembly of Bacillus cohnii DSM 6307T strain.</title>
        <authorList>
            <person name="Lee Y.-J."/>
            <person name="Yi H."/>
            <person name="Bahn Y.-S."/>
            <person name="Kim J.F."/>
            <person name="Lee D.-W."/>
        </authorList>
    </citation>
    <scope>NUCLEOTIDE SEQUENCE [LARGE SCALE GENOMIC DNA]</scope>
    <source>
        <strain evidence="3 4">DSM 6307</strain>
    </source>
</reference>
<dbReference type="GO" id="GO:0006508">
    <property type="term" value="P:proteolysis"/>
    <property type="evidence" value="ECO:0007669"/>
    <property type="project" value="UniProtKB-KW"/>
</dbReference>
<dbReference type="InterPro" id="IPR052710">
    <property type="entry name" value="CAAX_protease"/>
</dbReference>
<proteinExistence type="predicted"/>
<keyword evidence="1" id="KW-1133">Transmembrane helix</keyword>
<evidence type="ECO:0000259" key="2">
    <source>
        <dbReference type="Pfam" id="PF02517"/>
    </source>
</evidence>
<keyword evidence="1" id="KW-0812">Transmembrane</keyword>